<organism evidence="7">
    <name type="scientific">freshwater metagenome</name>
    <dbReference type="NCBI Taxonomy" id="449393"/>
    <lineage>
        <taxon>unclassified sequences</taxon>
        <taxon>metagenomes</taxon>
        <taxon>ecological metagenomes</taxon>
    </lineage>
</organism>
<keyword evidence="4" id="KW-0663">Pyridoxal phosphate</keyword>
<reference evidence="7" key="1">
    <citation type="submission" date="2020-05" db="EMBL/GenBank/DDBJ databases">
        <authorList>
            <person name="Chiriac C."/>
            <person name="Salcher M."/>
            <person name="Ghai R."/>
            <person name="Kavagutti S V."/>
        </authorList>
    </citation>
    <scope>NUCLEOTIDE SEQUENCE</scope>
</reference>
<evidence type="ECO:0000313" key="7">
    <source>
        <dbReference type="EMBL" id="CAB4619381.1"/>
    </source>
</evidence>
<dbReference type="InterPro" id="IPR015424">
    <property type="entry name" value="PyrdxlP-dep_Trfase"/>
</dbReference>
<dbReference type="InterPro" id="IPR010970">
    <property type="entry name" value="Cys_dSase_SufS"/>
</dbReference>
<dbReference type="Gene3D" id="3.40.640.10">
    <property type="entry name" value="Type I PLP-dependent aspartate aminotransferase-like (Major domain)"/>
    <property type="match status" value="1"/>
</dbReference>
<evidence type="ECO:0000256" key="5">
    <source>
        <dbReference type="ARBA" id="ARBA00050776"/>
    </source>
</evidence>
<evidence type="ECO:0000259" key="6">
    <source>
        <dbReference type="Pfam" id="PF00266"/>
    </source>
</evidence>
<dbReference type="EMBL" id="CAEZUO010000136">
    <property type="protein sequence ID" value="CAB4619381.1"/>
    <property type="molecule type" value="Genomic_DNA"/>
</dbReference>
<dbReference type="PANTHER" id="PTHR43586:SF8">
    <property type="entry name" value="CYSTEINE DESULFURASE 1, CHLOROPLASTIC"/>
    <property type="match status" value="1"/>
</dbReference>
<gene>
    <name evidence="7" type="ORF">UFOPK1827_01861</name>
</gene>
<comment type="catalytic activity">
    <reaction evidence="5">
        <text>(sulfur carrier)-H + L-cysteine = (sulfur carrier)-SH + L-alanine</text>
        <dbReference type="Rhea" id="RHEA:43892"/>
        <dbReference type="Rhea" id="RHEA-COMP:14737"/>
        <dbReference type="Rhea" id="RHEA-COMP:14739"/>
        <dbReference type="ChEBI" id="CHEBI:29917"/>
        <dbReference type="ChEBI" id="CHEBI:35235"/>
        <dbReference type="ChEBI" id="CHEBI:57972"/>
        <dbReference type="ChEBI" id="CHEBI:64428"/>
        <dbReference type="EC" id="2.8.1.7"/>
    </reaction>
</comment>
<dbReference type="InterPro" id="IPR015421">
    <property type="entry name" value="PyrdxlP-dep_Trfase_major"/>
</dbReference>
<dbReference type="NCBIfam" id="TIGR01979">
    <property type="entry name" value="sufS"/>
    <property type="match status" value="1"/>
</dbReference>
<evidence type="ECO:0000256" key="3">
    <source>
        <dbReference type="ARBA" id="ARBA00022679"/>
    </source>
</evidence>
<evidence type="ECO:0000256" key="2">
    <source>
        <dbReference type="ARBA" id="ARBA00012239"/>
    </source>
</evidence>
<dbReference type="CDD" id="cd06453">
    <property type="entry name" value="SufS_like"/>
    <property type="match status" value="1"/>
</dbReference>
<protein>
    <recommendedName>
        <fullName evidence="2">cysteine desulfurase</fullName>
        <ecNumber evidence="2">2.8.1.7</ecNumber>
    </recommendedName>
</protein>
<dbReference type="AlphaFoldDB" id="A0A6J6HZ73"/>
<dbReference type="InterPro" id="IPR015422">
    <property type="entry name" value="PyrdxlP-dep_Trfase_small"/>
</dbReference>
<evidence type="ECO:0000256" key="4">
    <source>
        <dbReference type="ARBA" id="ARBA00022898"/>
    </source>
</evidence>
<evidence type="ECO:0000256" key="1">
    <source>
        <dbReference type="ARBA" id="ARBA00001933"/>
    </source>
</evidence>
<dbReference type="PANTHER" id="PTHR43586">
    <property type="entry name" value="CYSTEINE DESULFURASE"/>
    <property type="match status" value="1"/>
</dbReference>
<name>A0A6J6HZ73_9ZZZZ</name>
<dbReference type="GO" id="GO:0031071">
    <property type="term" value="F:cysteine desulfurase activity"/>
    <property type="evidence" value="ECO:0007669"/>
    <property type="project" value="UniProtKB-EC"/>
</dbReference>
<comment type="cofactor">
    <cofactor evidence="1">
        <name>pyridoxal 5'-phosphate</name>
        <dbReference type="ChEBI" id="CHEBI:597326"/>
    </cofactor>
</comment>
<dbReference type="GO" id="GO:0006534">
    <property type="term" value="P:cysteine metabolic process"/>
    <property type="evidence" value="ECO:0007669"/>
    <property type="project" value="InterPro"/>
</dbReference>
<dbReference type="EC" id="2.8.1.7" evidence="2"/>
<accession>A0A6J6HZ73</accession>
<dbReference type="Pfam" id="PF00266">
    <property type="entry name" value="Aminotran_5"/>
    <property type="match status" value="1"/>
</dbReference>
<dbReference type="InterPro" id="IPR000192">
    <property type="entry name" value="Aminotrans_V_dom"/>
</dbReference>
<dbReference type="GO" id="GO:0030170">
    <property type="term" value="F:pyridoxal phosphate binding"/>
    <property type="evidence" value="ECO:0007669"/>
    <property type="project" value="InterPro"/>
</dbReference>
<keyword evidence="3" id="KW-0808">Transferase</keyword>
<dbReference type="Gene3D" id="3.90.1150.10">
    <property type="entry name" value="Aspartate Aminotransferase, domain 1"/>
    <property type="match status" value="1"/>
</dbReference>
<feature type="domain" description="Aminotransferase class V" evidence="6">
    <location>
        <begin position="30"/>
        <end position="402"/>
    </location>
</feature>
<dbReference type="SUPFAM" id="SSF53383">
    <property type="entry name" value="PLP-dependent transferases"/>
    <property type="match status" value="1"/>
</dbReference>
<proteinExistence type="predicted"/>
<sequence length="415" mass="44934">MAISTDPIDGTRLKDQFPLLSRDVHGKKIVYLDSAATSQKPLSVLDAMDDYYRTINSNVHRGVYMIAEEATNRMEIARALVRDFIGARSSSEIIFTKNATEALNMVAQSWGRANLSAGDVVVLSHMEHHANIVPWHMLVPEIGIELRWIPLDDEGRLDLTDLDALLVGAKVLSVTAMSNVLGTMNPVRTLTDAARKAGAISIIDGCQSVPHSATNVQELGADFLAFSGHKMCGPTGIGVLYGREELLEAMPPFLGGGEMIRDVRLDGFTTNDLPWKFEAGTPPIAEVIGLGAAVEWLNGVGMDNVRAHEIALTEYTISTLHERFGDRINIHGPSSPLERGGVFSFDFDGLHPHDISQVLDQHAVCVRAGHHCAKPLMKLLGIGATARASVYVYNDTADIDALADALDATGAFFTL</sequence>